<dbReference type="NCBIfam" id="TIGR01782">
    <property type="entry name" value="TonB-Xanth-Caul"/>
    <property type="match status" value="1"/>
</dbReference>
<keyword evidence="3 8" id="KW-1134">Transmembrane beta strand</keyword>
<dbReference type="Proteomes" id="UP000217311">
    <property type="component" value="Chromosome"/>
</dbReference>
<feature type="domain" description="TonB-dependent receptor plug" evidence="11">
    <location>
        <begin position="89"/>
        <end position="188"/>
    </location>
</feature>
<dbReference type="InterPro" id="IPR039426">
    <property type="entry name" value="TonB-dep_rcpt-like"/>
</dbReference>
<evidence type="ECO:0000256" key="4">
    <source>
        <dbReference type="ARBA" id="ARBA00022692"/>
    </source>
</evidence>
<dbReference type="InterPro" id="IPR036942">
    <property type="entry name" value="Beta-barrel_TonB_sf"/>
</dbReference>
<keyword evidence="2 8" id="KW-0813">Transport</keyword>
<sequence>MVFPYRNRDESLVFASSSLRITGPTKRWSGLVSKLMSRNLITGLLATSALCAPMIAFAQDATTVDAVVITGQREAQRAAIAVKRQAFVVSDVVSADDIGKLPDHNTAAALRRIPGISVMEDQGEPRFPVIRGLRSTYNRTTIDGALVASVDESGRTVPMDIVPSVMAGRLEVIKTVTPENDGNAIGGVINVTTRSAFDAKRPFFNGMASYGQYERSGDVRNDKPSYRLAFAAGRTFGAEDQWGVVIGASHEQLDYDIPQVEAADPSVREYTAAGAPVLSGSPTGNGLQVPTQVRLFWYNNTKQRSGVNAKLEYRPTDAFRWDASVLASRMEDDEERIEYRIEPLGNVANQTPTSGAFARGRGIIHLNQPITTREIGLARTGFAWSFAPNWKLDGDLVYSLAGLKVPNHSVEFRTVDAQGANYAFTYDTTNRLLPTFNPVNEAALRNPANYVLQQHRDALTKTNESTTQARLDVTFDDDMRWKLKFGGVLRSSERDFRNSQVNYRAATGFVYTLAEVDKAGPSQLIAGRYRLDPRIDAEAATAFFQTNRSCFTTTVSAPTGNYDVSEDVQAGYAQASYRVGDLTLLGGLRYERTKVTSDAVRNTGGVLTPVSNDGSYGNWLPSLHLQWKPRTDLIVRAAWTNTIGRPDYGSLAATETLNFDGSQPTLSRGNPDLKARESEGFDLSVEFYPTDGMVSLAVFSKDIKNEIFTLSSSERLDVGRGVETVLISTPRNAETAKIKGVEFAVQQAFTFLPAPLDGFGFNGNVTWLDTEFTFRTSTGPRVTGLFQQPEITTNAAVYYQRGPFEARVSHNYIGGQLETINDANVNSDQYWKGRHVFDASLSWRWNKHLSLFVEGQNLSNTGRQEVTGPGRRYLQEWANYGRTYWVGAAVNF</sequence>
<evidence type="ECO:0000256" key="9">
    <source>
        <dbReference type="RuleBase" id="RU003357"/>
    </source>
</evidence>
<feature type="domain" description="TonB-dependent receptor-like beta-barrel" evidence="10">
    <location>
        <begin position="420"/>
        <end position="858"/>
    </location>
</feature>
<evidence type="ECO:0000313" key="13">
    <source>
        <dbReference type="Proteomes" id="UP000217311"/>
    </source>
</evidence>
<dbReference type="Gene3D" id="2.40.170.20">
    <property type="entry name" value="TonB-dependent receptor, beta-barrel domain"/>
    <property type="match status" value="1"/>
</dbReference>
<dbReference type="AlphaFoldDB" id="A0A290MVS0"/>
<keyword evidence="7 8" id="KW-0998">Cell outer membrane</keyword>
<evidence type="ECO:0000256" key="7">
    <source>
        <dbReference type="ARBA" id="ARBA00023237"/>
    </source>
</evidence>
<dbReference type="GO" id="GO:0009279">
    <property type="term" value="C:cell outer membrane"/>
    <property type="evidence" value="ECO:0007669"/>
    <property type="project" value="UniProtKB-SubCell"/>
</dbReference>
<keyword evidence="5 9" id="KW-0798">TonB box</keyword>
<organism evidence="12 13">
    <name type="scientific">Caulobacter vibrioides</name>
    <name type="common">Caulobacter crescentus</name>
    <dbReference type="NCBI Taxonomy" id="155892"/>
    <lineage>
        <taxon>Bacteria</taxon>
        <taxon>Pseudomonadati</taxon>
        <taxon>Pseudomonadota</taxon>
        <taxon>Alphaproteobacteria</taxon>
        <taxon>Caulobacterales</taxon>
        <taxon>Caulobacteraceae</taxon>
        <taxon>Caulobacter</taxon>
    </lineage>
</organism>
<evidence type="ECO:0000256" key="2">
    <source>
        <dbReference type="ARBA" id="ARBA00022448"/>
    </source>
</evidence>
<keyword evidence="12" id="KW-0675">Receptor</keyword>
<evidence type="ECO:0000259" key="11">
    <source>
        <dbReference type="Pfam" id="PF07715"/>
    </source>
</evidence>
<protein>
    <submittedName>
        <fullName evidence="12">TonB-dependent receptor</fullName>
    </submittedName>
</protein>
<dbReference type="InterPro" id="IPR012910">
    <property type="entry name" value="Plug_dom"/>
</dbReference>
<dbReference type="Pfam" id="PF07715">
    <property type="entry name" value="Plug"/>
    <property type="match status" value="1"/>
</dbReference>
<gene>
    <name evidence="12" type="ORF">CA606_02420</name>
</gene>
<dbReference type="InterPro" id="IPR037066">
    <property type="entry name" value="Plug_dom_sf"/>
</dbReference>
<keyword evidence="4 8" id="KW-0812">Transmembrane</keyword>
<evidence type="ECO:0000313" key="12">
    <source>
        <dbReference type="EMBL" id="ATC31290.1"/>
    </source>
</evidence>
<comment type="subcellular location">
    <subcellularLocation>
        <location evidence="1 8">Cell outer membrane</location>
        <topology evidence="1 8">Multi-pass membrane protein</topology>
    </subcellularLocation>
</comment>
<comment type="similarity">
    <text evidence="8 9">Belongs to the TonB-dependent receptor family.</text>
</comment>
<name>A0A290MVS0_CAUVI</name>
<dbReference type="Gene3D" id="2.170.130.10">
    <property type="entry name" value="TonB-dependent receptor, plug domain"/>
    <property type="match status" value="1"/>
</dbReference>
<dbReference type="EMBL" id="CP023315">
    <property type="protein sequence ID" value="ATC31290.1"/>
    <property type="molecule type" value="Genomic_DNA"/>
</dbReference>
<evidence type="ECO:0000256" key="6">
    <source>
        <dbReference type="ARBA" id="ARBA00023136"/>
    </source>
</evidence>
<dbReference type="SUPFAM" id="SSF56935">
    <property type="entry name" value="Porins"/>
    <property type="match status" value="1"/>
</dbReference>
<evidence type="ECO:0000256" key="8">
    <source>
        <dbReference type="PROSITE-ProRule" id="PRU01360"/>
    </source>
</evidence>
<dbReference type="InterPro" id="IPR000531">
    <property type="entry name" value="Beta-barrel_TonB"/>
</dbReference>
<evidence type="ECO:0000256" key="5">
    <source>
        <dbReference type="ARBA" id="ARBA00023077"/>
    </source>
</evidence>
<keyword evidence="6 8" id="KW-0472">Membrane</keyword>
<evidence type="ECO:0000256" key="3">
    <source>
        <dbReference type="ARBA" id="ARBA00022452"/>
    </source>
</evidence>
<dbReference type="RefSeq" id="WP_096050753.1">
    <property type="nucleotide sequence ID" value="NZ_CP023315.3"/>
</dbReference>
<dbReference type="Pfam" id="PF00593">
    <property type="entry name" value="TonB_dep_Rec_b-barrel"/>
    <property type="match status" value="1"/>
</dbReference>
<reference evidence="13" key="1">
    <citation type="submission" date="2017-09" db="EMBL/GenBank/DDBJ databases">
        <title>Genome evolution observed in wild isolates of Caulobacter crescentus.</title>
        <authorList>
            <person name="Ely B."/>
            <person name="Wilson K."/>
            <person name="Scott D."/>
        </authorList>
    </citation>
    <scope>NUCLEOTIDE SEQUENCE [LARGE SCALE GENOMIC DNA]</scope>
    <source>
        <strain evidence="13">CB13b1a</strain>
    </source>
</reference>
<dbReference type="CDD" id="cd01347">
    <property type="entry name" value="ligand_gated_channel"/>
    <property type="match status" value="1"/>
</dbReference>
<proteinExistence type="inferred from homology"/>
<dbReference type="PANTHER" id="PTHR40980:SF4">
    <property type="entry name" value="TONB-DEPENDENT RECEPTOR-LIKE BETA-BARREL DOMAIN-CONTAINING PROTEIN"/>
    <property type="match status" value="1"/>
</dbReference>
<dbReference type="InterPro" id="IPR010104">
    <property type="entry name" value="TonB_rcpt_bac"/>
</dbReference>
<dbReference type="PANTHER" id="PTHR40980">
    <property type="entry name" value="PLUG DOMAIN-CONTAINING PROTEIN"/>
    <property type="match status" value="1"/>
</dbReference>
<evidence type="ECO:0000256" key="1">
    <source>
        <dbReference type="ARBA" id="ARBA00004571"/>
    </source>
</evidence>
<dbReference type="PROSITE" id="PS52016">
    <property type="entry name" value="TONB_DEPENDENT_REC_3"/>
    <property type="match status" value="1"/>
</dbReference>
<evidence type="ECO:0000259" key="10">
    <source>
        <dbReference type="Pfam" id="PF00593"/>
    </source>
</evidence>
<accession>A0A290MVS0</accession>